<dbReference type="InterPro" id="IPR041364">
    <property type="entry name" value="Rbx-bd"/>
</dbReference>
<evidence type="ECO:0000259" key="10">
    <source>
        <dbReference type="Pfam" id="PF18113"/>
    </source>
</evidence>
<dbReference type="PANTHER" id="PTHR43429:SF3">
    <property type="entry name" value="NITRITE REDUCTASE [NAD(P)H]"/>
    <property type="match status" value="1"/>
</dbReference>
<evidence type="ECO:0000256" key="7">
    <source>
        <dbReference type="ARBA" id="ARBA00023002"/>
    </source>
</evidence>
<gene>
    <name evidence="11" type="ORF">WKW80_16615</name>
</gene>
<keyword evidence="12" id="KW-1185">Reference proteome</keyword>
<evidence type="ECO:0000256" key="6">
    <source>
        <dbReference type="ARBA" id="ARBA00022827"/>
    </source>
</evidence>
<feature type="domain" description="Rubredoxin binding" evidence="10">
    <location>
        <begin position="307"/>
        <end position="376"/>
    </location>
</feature>
<evidence type="ECO:0000256" key="3">
    <source>
        <dbReference type="ARBA" id="ARBA00006442"/>
    </source>
</evidence>
<dbReference type="PRINTS" id="PR00368">
    <property type="entry name" value="FADPNR"/>
</dbReference>
<evidence type="ECO:0000256" key="5">
    <source>
        <dbReference type="ARBA" id="ARBA00022630"/>
    </source>
</evidence>
<keyword evidence="5" id="KW-0285">Flavoprotein</keyword>
<dbReference type="PANTHER" id="PTHR43429">
    <property type="entry name" value="PYRIDINE NUCLEOTIDE-DISULFIDE OXIDOREDUCTASE DOMAIN-CONTAINING"/>
    <property type="match status" value="1"/>
</dbReference>
<keyword evidence="4" id="KW-0963">Cytoplasm</keyword>
<keyword evidence="8" id="KW-0520">NAD</keyword>
<keyword evidence="7" id="KW-0560">Oxidoreductase</keyword>
<feature type="domain" description="FAD/NAD(P)-binding" evidence="9">
    <location>
        <begin position="3"/>
        <end position="278"/>
    </location>
</feature>
<comment type="cofactor">
    <cofactor evidence="1">
        <name>FAD</name>
        <dbReference type="ChEBI" id="CHEBI:57692"/>
    </cofactor>
</comment>
<evidence type="ECO:0000256" key="4">
    <source>
        <dbReference type="ARBA" id="ARBA00022490"/>
    </source>
</evidence>
<comment type="caution">
    <text evidence="11">The sequence shown here is derived from an EMBL/GenBank/DDBJ whole genome shotgun (WGS) entry which is preliminary data.</text>
</comment>
<keyword evidence="6" id="KW-0274">FAD</keyword>
<evidence type="ECO:0000256" key="1">
    <source>
        <dbReference type="ARBA" id="ARBA00001974"/>
    </source>
</evidence>
<dbReference type="RefSeq" id="WP_340364674.1">
    <property type="nucleotide sequence ID" value="NZ_JBBKZV010000009.1"/>
</dbReference>
<proteinExistence type="inferred from homology"/>
<dbReference type="InterPro" id="IPR023753">
    <property type="entry name" value="FAD/NAD-binding_dom"/>
</dbReference>
<comment type="subcellular location">
    <subcellularLocation>
        <location evidence="2">Cytoplasm</location>
    </subcellularLocation>
</comment>
<evidence type="ECO:0000313" key="12">
    <source>
        <dbReference type="Proteomes" id="UP001363010"/>
    </source>
</evidence>
<comment type="similarity">
    <text evidence="3">Belongs to the FAD-dependent oxidoreductase family.</text>
</comment>
<evidence type="ECO:0000256" key="8">
    <source>
        <dbReference type="ARBA" id="ARBA00023027"/>
    </source>
</evidence>
<reference evidence="11 12" key="1">
    <citation type="submission" date="2024-03" db="EMBL/GenBank/DDBJ databases">
        <title>Novel species of the genus Variovorax.</title>
        <authorList>
            <person name="Liu Q."/>
            <person name="Xin Y.-H."/>
        </authorList>
    </citation>
    <scope>NUCLEOTIDE SEQUENCE [LARGE SCALE GENOMIC DNA]</scope>
    <source>
        <strain evidence="11 12">KACC 18501</strain>
    </source>
</reference>
<name>A0ABU8W2B1_9BURK</name>
<protein>
    <submittedName>
        <fullName evidence="11">FAD-dependent oxidoreductase</fullName>
    </submittedName>
</protein>
<evidence type="ECO:0000256" key="2">
    <source>
        <dbReference type="ARBA" id="ARBA00004496"/>
    </source>
</evidence>
<dbReference type="InterPro" id="IPR036188">
    <property type="entry name" value="FAD/NAD-bd_sf"/>
</dbReference>
<dbReference type="Pfam" id="PF18113">
    <property type="entry name" value="Rbx_binding"/>
    <property type="match status" value="1"/>
</dbReference>
<dbReference type="Gene3D" id="3.30.390.120">
    <property type="match status" value="1"/>
</dbReference>
<dbReference type="SUPFAM" id="SSF51905">
    <property type="entry name" value="FAD/NAD(P)-binding domain"/>
    <property type="match status" value="1"/>
</dbReference>
<dbReference type="InterPro" id="IPR050260">
    <property type="entry name" value="FAD-bd_OxRdtase"/>
</dbReference>
<dbReference type="EMBL" id="JBBKZV010000009">
    <property type="protein sequence ID" value="MEJ8823639.1"/>
    <property type="molecule type" value="Genomic_DNA"/>
</dbReference>
<organism evidence="11 12">
    <name type="scientific">Variovorax humicola</name>
    <dbReference type="NCBI Taxonomy" id="1769758"/>
    <lineage>
        <taxon>Bacteria</taxon>
        <taxon>Pseudomonadati</taxon>
        <taxon>Pseudomonadota</taxon>
        <taxon>Betaproteobacteria</taxon>
        <taxon>Burkholderiales</taxon>
        <taxon>Comamonadaceae</taxon>
        <taxon>Variovorax</taxon>
    </lineage>
</organism>
<evidence type="ECO:0000259" key="9">
    <source>
        <dbReference type="Pfam" id="PF07992"/>
    </source>
</evidence>
<sequence>MESIVIVGSGLAGYSVAREVRKRDRAARLVVVTADDGHFYSKPTLSEAFRLGAPVSELSSRTAEGMAVQFKGEVLTGARAECLDLASRTLDTSKGELVYDKLVLALGAEPVRMPLDAASLAHVFTVNDLCDYRRFREAANGKKVVAILGAGLIGCEFANDLVDAGFHVKVIDIADAPLSRLLPSPNGVYMHAALQLAGVEWHLGTGVQAIEGRDEGVQIRCTDGESFDADIVLSAIGLRPRTLLAREAGLAVAHGISVDAALRTSDPHVYALGDCAEVHGLWLPYIAPIGPAAKVVAANLTGDASVVRYAAMPVIVKTPACPSIVCPPPIGVHGAWDTESDDAGVQSLFHDTAGLLRGFALNGAHTERAIVLAQAMPMLLA</sequence>
<dbReference type="Proteomes" id="UP001363010">
    <property type="component" value="Unassembled WGS sequence"/>
</dbReference>
<dbReference type="Gene3D" id="3.50.50.60">
    <property type="entry name" value="FAD/NAD(P)-binding domain"/>
    <property type="match status" value="2"/>
</dbReference>
<evidence type="ECO:0000313" key="11">
    <source>
        <dbReference type="EMBL" id="MEJ8823639.1"/>
    </source>
</evidence>
<dbReference type="Pfam" id="PF07992">
    <property type="entry name" value="Pyr_redox_2"/>
    <property type="match status" value="1"/>
</dbReference>
<dbReference type="PRINTS" id="PR00411">
    <property type="entry name" value="PNDRDTASEI"/>
</dbReference>
<accession>A0ABU8W2B1</accession>